<proteinExistence type="predicted"/>
<dbReference type="AlphaFoldDB" id="A0A1R2D043"/>
<dbReference type="InterPro" id="IPR032675">
    <property type="entry name" value="LRR_dom_sf"/>
</dbReference>
<evidence type="ECO:0000256" key="3">
    <source>
        <dbReference type="SAM" id="Coils"/>
    </source>
</evidence>
<evidence type="ECO:0000313" key="5">
    <source>
        <dbReference type="Proteomes" id="UP000187209"/>
    </source>
</evidence>
<dbReference type="PROSITE" id="PS51450">
    <property type="entry name" value="LRR"/>
    <property type="match status" value="2"/>
</dbReference>
<evidence type="ECO:0000256" key="2">
    <source>
        <dbReference type="ARBA" id="ARBA00022737"/>
    </source>
</evidence>
<dbReference type="EMBL" id="MPUH01000024">
    <property type="protein sequence ID" value="OMJ94603.1"/>
    <property type="molecule type" value="Genomic_DNA"/>
</dbReference>
<name>A0A1R2D043_9CILI</name>
<protein>
    <submittedName>
        <fullName evidence="4">Uncharacterized protein</fullName>
    </submittedName>
</protein>
<dbReference type="Pfam" id="PF12799">
    <property type="entry name" value="LRR_4"/>
    <property type="match status" value="1"/>
</dbReference>
<organism evidence="4 5">
    <name type="scientific">Stentor coeruleus</name>
    <dbReference type="NCBI Taxonomy" id="5963"/>
    <lineage>
        <taxon>Eukaryota</taxon>
        <taxon>Sar</taxon>
        <taxon>Alveolata</taxon>
        <taxon>Ciliophora</taxon>
        <taxon>Postciliodesmatophora</taxon>
        <taxon>Heterotrichea</taxon>
        <taxon>Heterotrichida</taxon>
        <taxon>Stentoridae</taxon>
        <taxon>Stentor</taxon>
    </lineage>
</organism>
<reference evidence="4 5" key="1">
    <citation type="submission" date="2016-11" db="EMBL/GenBank/DDBJ databases">
        <title>The macronuclear genome of Stentor coeruleus: a giant cell with tiny introns.</title>
        <authorList>
            <person name="Slabodnick M."/>
            <person name="Ruby J.G."/>
            <person name="Reiff S.B."/>
            <person name="Swart E.C."/>
            <person name="Gosai S."/>
            <person name="Prabakaran S."/>
            <person name="Witkowska E."/>
            <person name="Larue G.E."/>
            <person name="Fisher S."/>
            <person name="Freeman R.M."/>
            <person name="Gunawardena J."/>
            <person name="Chu W."/>
            <person name="Stover N.A."/>
            <person name="Gregory B.D."/>
            <person name="Nowacki M."/>
            <person name="Derisi J."/>
            <person name="Roy S.W."/>
            <person name="Marshall W.F."/>
            <person name="Sood P."/>
        </authorList>
    </citation>
    <scope>NUCLEOTIDE SEQUENCE [LARGE SCALE GENOMIC DNA]</scope>
    <source>
        <strain evidence="4">WM001</strain>
    </source>
</reference>
<dbReference type="SUPFAM" id="SSF52058">
    <property type="entry name" value="L domain-like"/>
    <property type="match status" value="1"/>
</dbReference>
<keyword evidence="1" id="KW-0433">Leucine-rich repeat</keyword>
<evidence type="ECO:0000256" key="1">
    <source>
        <dbReference type="ARBA" id="ARBA00022614"/>
    </source>
</evidence>
<dbReference type="Proteomes" id="UP000187209">
    <property type="component" value="Unassembled WGS sequence"/>
</dbReference>
<evidence type="ECO:0000313" key="4">
    <source>
        <dbReference type="EMBL" id="OMJ94603.1"/>
    </source>
</evidence>
<sequence length="341" mass="39743">MLDLNKIEKVFCLTDIKSLNFSNQHNLPSLDPFKHLEDLTISNCELRYMPQQILTLNKLKTLKSDHNELYEINGLPKNLETVDLSYNSLSKLYIPKLHFLIELNISHNKLLSLDGLSHLTSLKYLYCSCNMISSLHPLNNLEILELDISENSIKNVDFLSPIMNSLQVVCIRSNPCIHLCNFPGFFHCFLHQGGYVYYKKNLTISRSKMLKGFIPTTSISINKGGAVGKAMKELEELREKNRNLDKKVKKLEGMFIEKDVEENENRVREIENMSYEDWLGSLIRYEVLKILHAKRLKQMDYYKNMHPTKEHKIQFIKDKGRDFSTEQAKIASKMQRLLENL</sequence>
<dbReference type="InterPro" id="IPR025875">
    <property type="entry name" value="Leu-rich_rpt_4"/>
</dbReference>
<accession>A0A1R2D043</accession>
<feature type="coiled-coil region" evidence="3">
    <location>
        <begin position="227"/>
        <end position="254"/>
    </location>
</feature>
<dbReference type="OrthoDB" id="6334211at2759"/>
<keyword evidence="2" id="KW-0677">Repeat</keyword>
<dbReference type="Gene3D" id="3.80.10.10">
    <property type="entry name" value="Ribonuclease Inhibitor"/>
    <property type="match status" value="1"/>
</dbReference>
<comment type="caution">
    <text evidence="4">The sequence shown here is derived from an EMBL/GenBank/DDBJ whole genome shotgun (WGS) entry which is preliminary data.</text>
</comment>
<keyword evidence="3" id="KW-0175">Coiled coil</keyword>
<dbReference type="InterPro" id="IPR001611">
    <property type="entry name" value="Leu-rich_rpt"/>
</dbReference>
<dbReference type="InterPro" id="IPR052574">
    <property type="entry name" value="CDIRP"/>
</dbReference>
<gene>
    <name evidence="4" type="ORF">SteCoe_2252</name>
</gene>
<keyword evidence="5" id="KW-1185">Reference proteome</keyword>
<dbReference type="GO" id="GO:0035591">
    <property type="term" value="F:signaling adaptor activity"/>
    <property type="evidence" value="ECO:0007669"/>
    <property type="project" value="TreeGrafter"/>
</dbReference>
<dbReference type="PANTHER" id="PTHR47566">
    <property type="match status" value="1"/>
</dbReference>
<dbReference type="PANTHER" id="PTHR47566:SF1">
    <property type="entry name" value="PROTEIN NUD1"/>
    <property type="match status" value="1"/>
</dbReference>